<dbReference type="OMA" id="RKGSYFF"/>
<dbReference type="Proteomes" id="UP000553981">
    <property type="component" value="Unassembled WGS sequence"/>
</dbReference>
<evidence type="ECO:0000256" key="6">
    <source>
        <dbReference type="ARBA" id="ARBA00023136"/>
    </source>
</evidence>
<dbReference type="GO" id="GO:0012505">
    <property type="term" value="C:endomembrane system"/>
    <property type="evidence" value="ECO:0007669"/>
    <property type="project" value="UniProtKB-SubCell"/>
</dbReference>
<dbReference type="EMBL" id="JABCUI010000001">
    <property type="protein sequence ID" value="NMW86432.1"/>
    <property type="molecule type" value="Genomic_DNA"/>
</dbReference>
<reference evidence="9 12" key="2">
    <citation type="submission" date="2020-04" db="EMBL/GenBank/DDBJ databases">
        <title>Antimicrobial susceptibility and clonality of vaginal-derived multi-drug resistant Mobiluncus isolates in China.</title>
        <authorList>
            <person name="Zhang X."/>
        </authorList>
    </citation>
    <scope>NUCLEOTIDE SEQUENCE [LARGE SCALE GENOMIC DNA]</scope>
    <source>
        <strain evidence="9 12">19</strain>
    </source>
</reference>
<feature type="transmembrane region" description="Helical" evidence="8">
    <location>
        <begin position="435"/>
        <end position="463"/>
    </location>
</feature>
<evidence type="ECO:0000256" key="7">
    <source>
        <dbReference type="SAM" id="MobiDB-lite"/>
    </source>
</evidence>
<accession>A0A2X2YH45</accession>
<sequence length="498" mass="51652">MSNNTTKTANKSAKKTAKSSARTSDGIAGFFELSERKSSVRQEIRGGLVTFFAMAYILVVNPSILIAAAGAGGAENVTPASIAAGTALVGGLMTILMGLVANFPLALAAGMGLNAMVSFTLVLGPFGLSFGEAMGLIFWEGVVITLLVVTGFREAVFNAVPSQLKVAISVGIGLFIALVGLINAGVVRPGGTPVQLGIGGSFAGWPMVVFLVGFVVILVLYIRKVQAAILIGIVVSSVLAVILQAILKIPLMTDQTGKVVNETGWTKNVPALQGSPVQLPDFATFGQIDFFGAFTKLPVISVLLLIFSLMLADFFDTMGTMVGVGAAGGLLDEKGNPPRTFQILLIDSLAAMAGGLGGVSSNTSYVESTSGVGAGARTGLSSVVVGLCFLLSMFFAPLVELVPAEASSTALVFVGFLMMTQVADIDWKNAENAIPAFLTIAMMPFSYSITAGIGFGCVAFIIMKLARGKLKEIHPLMWVVGLLFVVYFALGPIQALIS</sequence>
<evidence type="ECO:0000313" key="9">
    <source>
        <dbReference type="EMBL" id="NMW86432.1"/>
    </source>
</evidence>
<dbReference type="GO" id="GO:0005345">
    <property type="term" value="F:purine nucleobase transmembrane transporter activity"/>
    <property type="evidence" value="ECO:0007669"/>
    <property type="project" value="TreeGrafter"/>
</dbReference>
<feature type="region of interest" description="Disordered" evidence="7">
    <location>
        <begin position="1"/>
        <end position="20"/>
    </location>
</feature>
<evidence type="ECO:0000313" key="11">
    <source>
        <dbReference type="Proteomes" id="UP000250245"/>
    </source>
</evidence>
<evidence type="ECO:0000313" key="10">
    <source>
        <dbReference type="EMBL" id="SQB63424.1"/>
    </source>
</evidence>
<name>A0A2X2YH45_9ACTO</name>
<comment type="subcellular location">
    <subcellularLocation>
        <location evidence="1">Endomembrane system</location>
        <topology evidence="1">Multi-pass membrane protein</topology>
    </subcellularLocation>
</comment>
<dbReference type="GO" id="GO:0005886">
    <property type="term" value="C:plasma membrane"/>
    <property type="evidence" value="ECO:0007669"/>
    <property type="project" value="TreeGrafter"/>
</dbReference>
<organism evidence="10 11">
    <name type="scientific">Mobiluncus curtisii</name>
    <dbReference type="NCBI Taxonomy" id="2051"/>
    <lineage>
        <taxon>Bacteria</taxon>
        <taxon>Bacillati</taxon>
        <taxon>Actinomycetota</taxon>
        <taxon>Actinomycetes</taxon>
        <taxon>Actinomycetales</taxon>
        <taxon>Actinomycetaceae</taxon>
        <taxon>Mobiluncus</taxon>
    </lineage>
</organism>
<evidence type="ECO:0000256" key="8">
    <source>
        <dbReference type="SAM" id="Phobius"/>
    </source>
</evidence>
<dbReference type="InterPro" id="IPR045018">
    <property type="entry name" value="Azg-like"/>
</dbReference>
<gene>
    <name evidence="10" type="primary">pbuG</name>
    <name evidence="9" type="ORF">HHJ67_01475</name>
    <name evidence="10" type="ORF">NCTC11820_00195</name>
</gene>
<dbReference type="GeneID" id="55564654"/>
<dbReference type="PANTHER" id="PTHR43337:SF1">
    <property type="entry name" value="XANTHINE_URACIL PERMEASE C887.17-RELATED"/>
    <property type="match status" value="1"/>
</dbReference>
<keyword evidence="5 8" id="KW-1133">Transmembrane helix</keyword>
<reference evidence="10 11" key="1">
    <citation type="submission" date="2018-06" db="EMBL/GenBank/DDBJ databases">
        <authorList>
            <consortium name="Pathogen Informatics"/>
            <person name="Doyle S."/>
        </authorList>
    </citation>
    <scope>NUCLEOTIDE SEQUENCE [LARGE SCALE GENOMIC DNA]</scope>
    <source>
        <strain evidence="10 11">NCTC11820</strain>
    </source>
</reference>
<dbReference type="InterPro" id="IPR006043">
    <property type="entry name" value="NCS2"/>
</dbReference>
<feature type="transmembrane region" description="Helical" evidence="8">
    <location>
        <begin position="380"/>
        <end position="399"/>
    </location>
</feature>
<feature type="compositionally biased region" description="Low complexity" evidence="7">
    <location>
        <begin position="1"/>
        <end position="11"/>
    </location>
</feature>
<dbReference type="PANTHER" id="PTHR43337">
    <property type="entry name" value="XANTHINE/URACIL PERMEASE C887.17-RELATED"/>
    <property type="match status" value="1"/>
</dbReference>
<comment type="similarity">
    <text evidence="2">Belongs to the nucleobase:cation symporter-2 (NCS2) (TC 2.A.40) family. Azg-like subfamily.</text>
</comment>
<feature type="transmembrane region" description="Helical" evidence="8">
    <location>
        <begin position="164"/>
        <end position="182"/>
    </location>
</feature>
<feature type="transmembrane region" description="Helical" evidence="8">
    <location>
        <begin position="80"/>
        <end position="100"/>
    </location>
</feature>
<feature type="transmembrane region" description="Helical" evidence="8">
    <location>
        <begin position="299"/>
        <end position="331"/>
    </location>
</feature>
<dbReference type="Pfam" id="PF00860">
    <property type="entry name" value="Xan_ur_permease"/>
    <property type="match status" value="1"/>
</dbReference>
<feature type="transmembrane region" description="Helical" evidence="8">
    <location>
        <begin position="406"/>
        <end position="423"/>
    </location>
</feature>
<feature type="transmembrane region" description="Helical" evidence="8">
    <location>
        <begin position="133"/>
        <end position="152"/>
    </location>
</feature>
<dbReference type="AlphaFoldDB" id="A0A2X2YH45"/>
<dbReference type="Proteomes" id="UP000250245">
    <property type="component" value="Unassembled WGS sequence"/>
</dbReference>
<evidence type="ECO:0000313" key="12">
    <source>
        <dbReference type="Proteomes" id="UP000553981"/>
    </source>
</evidence>
<keyword evidence="4 8" id="KW-0812">Transmembrane</keyword>
<keyword evidence="3" id="KW-0813">Transport</keyword>
<evidence type="ECO:0000256" key="4">
    <source>
        <dbReference type="ARBA" id="ARBA00022692"/>
    </source>
</evidence>
<feature type="transmembrane region" description="Helical" evidence="8">
    <location>
        <begin position="343"/>
        <end position="360"/>
    </location>
</feature>
<evidence type="ECO:0000256" key="2">
    <source>
        <dbReference type="ARBA" id="ARBA00005697"/>
    </source>
</evidence>
<feature type="transmembrane region" description="Helical" evidence="8">
    <location>
        <begin position="475"/>
        <end position="497"/>
    </location>
</feature>
<feature type="transmembrane region" description="Helical" evidence="8">
    <location>
        <begin position="46"/>
        <end position="68"/>
    </location>
</feature>
<evidence type="ECO:0000256" key="3">
    <source>
        <dbReference type="ARBA" id="ARBA00022448"/>
    </source>
</evidence>
<feature type="transmembrane region" description="Helical" evidence="8">
    <location>
        <begin position="202"/>
        <end position="222"/>
    </location>
</feature>
<dbReference type="RefSeq" id="WP_013188791.1">
    <property type="nucleotide sequence ID" value="NZ_CP068112.1"/>
</dbReference>
<feature type="transmembrane region" description="Helical" evidence="8">
    <location>
        <begin position="107"/>
        <end position="127"/>
    </location>
</feature>
<protein>
    <submittedName>
        <fullName evidence="10">Guanine/hypoxanthine permease pbuG</fullName>
    </submittedName>
    <submittedName>
        <fullName evidence="9">NCS2 family permease</fullName>
    </submittedName>
</protein>
<keyword evidence="6 8" id="KW-0472">Membrane</keyword>
<feature type="transmembrane region" description="Helical" evidence="8">
    <location>
        <begin position="229"/>
        <end position="247"/>
    </location>
</feature>
<evidence type="ECO:0000256" key="1">
    <source>
        <dbReference type="ARBA" id="ARBA00004127"/>
    </source>
</evidence>
<proteinExistence type="inferred from homology"/>
<evidence type="ECO:0000256" key="5">
    <source>
        <dbReference type="ARBA" id="ARBA00022989"/>
    </source>
</evidence>
<dbReference type="EMBL" id="UASJ01000001">
    <property type="protein sequence ID" value="SQB63424.1"/>
    <property type="molecule type" value="Genomic_DNA"/>
</dbReference>